<dbReference type="EMBL" id="ML769536">
    <property type="protein sequence ID" value="KAE9395189.1"/>
    <property type="molecule type" value="Genomic_DNA"/>
</dbReference>
<evidence type="ECO:0000313" key="2">
    <source>
        <dbReference type="Proteomes" id="UP000799118"/>
    </source>
</evidence>
<dbReference type="AlphaFoldDB" id="A0A6A4HA77"/>
<organism evidence="1 2">
    <name type="scientific">Gymnopus androsaceus JB14</name>
    <dbReference type="NCBI Taxonomy" id="1447944"/>
    <lineage>
        <taxon>Eukaryota</taxon>
        <taxon>Fungi</taxon>
        <taxon>Dikarya</taxon>
        <taxon>Basidiomycota</taxon>
        <taxon>Agaricomycotina</taxon>
        <taxon>Agaricomycetes</taxon>
        <taxon>Agaricomycetidae</taxon>
        <taxon>Agaricales</taxon>
        <taxon>Marasmiineae</taxon>
        <taxon>Omphalotaceae</taxon>
        <taxon>Gymnopus</taxon>
    </lineage>
</organism>
<reference evidence="1" key="1">
    <citation type="journal article" date="2019" name="Environ. Microbiol.">
        <title>Fungal ecological strategies reflected in gene transcription - a case study of two litter decomposers.</title>
        <authorList>
            <person name="Barbi F."/>
            <person name="Kohler A."/>
            <person name="Barry K."/>
            <person name="Baskaran P."/>
            <person name="Daum C."/>
            <person name="Fauchery L."/>
            <person name="Ihrmark K."/>
            <person name="Kuo A."/>
            <person name="LaButti K."/>
            <person name="Lipzen A."/>
            <person name="Morin E."/>
            <person name="Grigoriev I.V."/>
            <person name="Henrissat B."/>
            <person name="Lindahl B."/>
            <person name="Martin F."/>
        </authorList>
    </citation>
    <scope>NUCLEOTIDE SEQUENCE</scope>
    <source>
        <strain evidence="1">JB14</strain>
    </source>
</reference>
<proteinExistence type="predicted"/>
<gene>
    <name evidence="1" type="ORF">BT96DRAFT_923015</name>
</gene>
<protein>
    <submittedName>
        <fullName evidence="1">Uncharacterized protein</fullName>
    </submittedName>
</protein>
<name>A0A6A4HA77_9AGAR</name>
<dbReference type="OrthoDB" id="415532at2759"/>
<evidence type="ECO:0000313" key="1">
    <source>
        <dbReference type="EMBL" id="KAE9395189.1"/>
    </source>
</evidence>
<keyword evidence="2" id="KW-1185">Reference proteome</keyword>
<sequence length="60" mass="7162">MPHEQIVASVIYYYDTDSAIEDKGLSFRKFRDSTEDFPAVEDSEYRHEVQFFDLTLQSMY</sequence>
<dbReference type="Proteomes" id="UP000799118">
    <property type="component" value="Unassembled WGS sequence"/>
</dbReference>
<accession>A0A6A4HA77</accession>